<dbReference type="GO" id="GO:0016757">
    <property type="term" value="F:glycosyltransferase activity"/>
    <property type="evidence" value="ECO:0007669"/>
    <property type="project" value="UniProtKB-KW"/>
</dbReference>
<keyword evidence="5 9" id="KW-0963">Cytoplasm</keyword>
<organism evidence="11 12">
    <name type="scientific">Solibaculum intestinale</name>
    <dbReference type="NCBI Taxonomy" id="3133165"/>
    <lineage>
        <taxon>Bacteria</taxon>
        <taxon>Bacillati</taxon>
        <taxon>Bacillota</taxon>
        <taxon>Clostridia</taxon>
        <taxon>Eubacteriales</taxon>
        <taxon>Oscillospiraceae</taxon>
        <taxon>Solibaculum</taxon>
    </lineage>
</organism>
<evidence type="ECO:0000256" key="3">
    <source>
        <dbReference type="ARBA" id="ARBA00005539"/>
    </source>
</evidence>
<evidence type="ECO:0000256" key="6">
    <source>
        <dbReference type="ARBA" id="ARBA00022605"/>
    </source>
</evidence>
<evidence type="ECO:0000256" key="4">
    <source>
        <dbReference type="ARBA" id="ARBA00020397"/>
    </source>
</evidence>
<comment type="pathway">
    <text evidence="2 9">Amino-acid biosynthesis; L-histidine biosynthesis; L-histidine from 5-phospho-alpha-D-ribose 1-diphosphate: step 1/9.</text>
</comment>
<reference evidence="11 12" key="1">
    <citation type="submission" date="2024-03" db="EMBL/GenBank/DDBJ databases">
        <title>Human intestinal bacterial collection.</title>
        <authorList>
            <person name="Pauvert C."/>
            <person name="Hitch T.C.A."/>
            <person name="Clavel T."/>
        </authorList>
    </citation>
    <scope>NUCLEOTIDE SEQUENCE [LARGE SCALE GENOMIC DNA]</scope>
    <source>
        <strain evidence="11 12">CLA-JM-H44</strain>
    </source>
</reference>
<comment type="subunit">
    <text evidence="9">Heteromultimer composed of HisG and HisZ subunits.</text>
</comment>
<gene>
    <name evidence="9 11" type="primary">hisZ</name>
    <name evidence="11" type="ORF">WMO26_01335</name>
</gene>
<keyword evidence="11" id="KW-0808">Transferase</keyword>
<dbReference type="Gene3D" id="3.30.930.10">
    <property type="entry name" value="Bira Bifunctional Protein, Domain 2"/>
    <property type="match status" value="1"/>
</dbReference>
<accession>A0ABV1DWN6</accession>
<dbReference type="InterPro" id="IPR006195">
    <property type="entry name" value="aa-tRNA-synth_II"/>
</dbReference>
<evidence type="ECO:0000256" key="7">
    <source>
        <dbReference type="ARBA" id="ARBA00023102"/>
    </source>
</evidence>
<keyword evidence="12" id="KW-1185">Reference proteome</keyword>
<comment type="subcellular location">
    <subcellularLocation>
        <location evidence="1 9">Cytoplasm</location>
    </subcellularLocation>
</comment>
<evidence type="ECO:0000313" key="11">
    <source>
        <dbReference type="EMBL" id="MEQ2439465.1"/>
    </source>
</evidence>
<dbReference type="HAMAP" id="MF_00125">
    <property type="entry name" value="HisZ"/>
    <property type="match status" value="1"/>
</dbReference>
<evidence type="ECO:0000313" key="12">
    <source>
        <dbReference type="Proteomes" id="UP001489509"/>
    </source>
</evidence>
<dbReference type="InterPro" id="IPR004516">
    <property type="entry name" value="HisRS/HisZ"/>
</dbReference>
<dbReference type="PROSITE" id="PS50862">
    <property type="entry name" value="AA_TRNA_LIGASE_II"/>
    <property type="match status" value="1"/>
</dbReference>
<dbReference type="PIRSF" id="PIRSF001549">
    <property type="entry name" value="His-tRNA_synth"/>
    <property type="match status" value="1"/>
</dbReference>
<dbReference type="EMBL" id="JBBMFD010000001">
    <property type="protein sequence ID" value="MEQ2439465.1"/>
    <property type="molecule type" value="Genomic_DNA"/>
</dbReference>
<dbReference type="InterPro" id="IPR004517">
    <property type="entry name" value="HisZ"/>
</dbReference>
<evidence type="ECO:0000256" key="9">
    <source>
        <dbReference type="HAMAP-Rule" id="MF_00125"/>
    </source>
</evidence>
<dbReference type="RefSeq" id="WP_349217724.1">
    <property type="nucleotide sequence ID" value="NZ_JBBMFD010000001.1"/>
</dbReference>
<dbReference type="Proteomes" id="UP001489509">
    <property type="component" value="Unassembled WGS sequence"/>
</dbReference>
<keyword evidence="6 9" id="KW-0028">Amino-acid biosynthesis</keyword>
<keyword evidence="11" id="KW-0328">Glycosyltransferase</keyword>
<protein>
    <recommendedName>
        <fullName evidence="4 9">ATP phosphoribosyltransferase regulatory subunit</fullName>
    </recommendedName>
</protein>
<comment type="function">
    <text evidence="8 9">Required for the first step of histidine biosynthesis. May allow the feedback regulation of ATP phosphoribosyltransferase activity by histidine.</text>
</comment>
<dbReference type="InterPro" id="IPR045864">
    <property type="entry name" value="aa-tRNA-synth_II/BPL/LPL"/>
</dbReference>
<feature type="domain" description="Aminoacyl-transfer RNA synthetases class-II family profile" evidence="10">
    <location>
        <begin position="30"/>
        <end position="330"/>
    </location>
</feature>
<comment type="caution">
    <text evidence="11">The sequence shown here is derived from an EMBL/GenBank/DDBJ whole genome shotgun (WGS) entry which is preliminary data.</text>
</comment>
<evidence type="ECO:0000256" key="8">
    <source>
        <dbReference type="ARBA" id="ARBA00025246"/>
    </source>
</evidence>
<dbReference type="NCBIfam" id="TIGR00443">
    <property type="entry name" value="hisZ_biosyn_reg"/>
    <property type="match status" value="1"/>
</dbReference>
<evidence type="ECO:0000256" key="5">
    <source>
        <dbReference type="ARBA" id="ARBA00022490"/>
    </source>
</evidence>
<evidence type="ECO:0000256" key="1">
    <source>
        <dbReference type="ARBA" id="ARBA00004496"/>
    </source>
</evidence>
<sequence length="403" mass="44924">MRNYAKITPEGTRDLLFEECKAHRRVGTLLTKLFEERGYNEVETPSLEFSDVFDCDSVSMPLEWMYKLSDQKGRLMVLRPDCTMPIARLAATRLKDETLPLRLFYQQNVYRVNPSLKGRNDQFSQAGIELIGACGRRADLEVIVTAIDALEACGAPEYIVELGHAGFFKSLALGLPVDEDGVEQVRSLIEAKNYAALNDLLDTMEDSPAVRAIKALPRLFGGEEVFEKAAELCGKEVEAPLTYLKKVYRDLCKLGLNGRIRIDLGLVHQNNYYTGVIFRGYMRGYGDTVLSGGRYDRLLSEFGCPQPATGFGVNVDSLVRAMLERGEVTPPEAAQVLVFGEDGFEMKALCHMRGLMEQGVRCESSVFDTLSDTLTYAKAHGIQRVDVVRENCRTIKTGEGDAK</sequence>
<keyword evidence="7 9" id="KW-0368">Histidine biosynthesis</keyword>
<dbReference type="InterPro" id="IPR041715">
    <property type="entry name" value="HisRS-like_core"/>
</dbReference>
<evidence type="ECO:0000256" key="2">
    <source>
        <dbReference type="ARBA" id="ARBA00004667"/>
    </source>
</evidence>
<dbReference type="SUPFAM" id="SSF55681">
    <property type="entry name" value="Class II aaRS and biotin synthetases"/>
    <property type="match status" value="1"/>
</dbReference>
<dbReference type="Pfam" id="PF13393">
    <property type="entry name" value="tRNA-synt_His"/>
    <property type="match status" value="1"/>
</dbReference>
<dbReference type="PANTHER" id="PTHR43707:SF6">
    <property type="entry name" value="ATP PHOSPHORIBOSYLTRANSFERASE REGULATORY SUBUNIT"/>
    <property type="match status" value="1"/>
</dbReference>
<dbReference type="PANTHER" id="PTHR43707">
    <property type="entry name" value="HISTIDYL-TRNA SYNTHETASE"/>
    <property type="match status" value="1"/>
</dbReference>
<comment type="similarity">
    <text evidence="3 9">Belongs to the class-II aminoacyl-tRNA synthetase family. HisZ subfamily.</text>
</comment>
<dbReference type="CDD" id="cd00773">
    <property type="entry name" value="HisRS-like_core"/>
    <property type="match status" value="1"/>
</dbReference>
<comment type="miscellaneous">
    <text evidence="9">This function is generally fulfilled by the C-terminal part of HisG, which is missing in some bacteria such as this one.</text>
</comment>
<proteinExistence type="inferred from homology"/>
<name>A0ABV1DWN6_9FIRM</name>
<evidence type="ECO:0000259" key="10">
    <source>
        <dbReference type="PROSITE" id="PS50862"/>
    </source>
</evidence>